<dbReference type="Proteomes" id="UP000258309">
    <property type="component" value="Unassembled WGS sequence"/>
</dbReference>
<dbReference type="InterPro" id="IPR004104">
    <property type="entry name" value="Gfo/Idh/MocA-like_OxRdtase_C"/>
</dbReference>
<dbReference type="InterPro" id="IPR036291">
    <property type="entry name" value="NAD(P)-bd_dom_sf"/>
</dbReference>
<accession>A0A3E2HFJ2</accession>
<dbReference type="OMA" id="NVCDDQF"/>
<dbReference type="InterPro" id="IPR051450">
    <property type="entry name" value="Gfo/Idh/MocA_Oxidoreductases"/>
</dbReference>
<evidence type="ECO:0008006" key="6">
    <source>
        <dbReference type="Google" id="ProtNLM"/>
    </source>
</evidence>
<dbReference type="PANTHER" id="PTHR43377:SF12">
    <property type="entry name" value="BINDING ROSSMANN FOLD OXIDOREDUCTASE, PUTATIVE (AFU_ORTHOLOGUE AFUA_3G11840)-RELATED"/>
    <property type="match status" value="1"/>
</dbReference>
<organism evidence="4 5">
    <name type="scientific">Scytalidium lignicola</name>
    <name type="common">Hyphomycete</name>
    <dbReference type="NCBI Taxonomy" id="5539"/>
    <lineage>
        <taxon>Eukaryota</taxon>
        <taxon>Fungi</taxon>
        <taxon>Dikarya</taxon>
        <taxon>Ascomycota</taxon>
        <taxon>Pezizomycotina</taxon>
        <taxon>Leotiomycetes</taxon>
        <taxon>Leotiomycetes incertae sedis</taxon>
        <taxon>Scytalidium</taxon>
    </lineage>
</organism>
<proteinExistence type="predicted"/>
<dbReference type="STRING" id="5539.A0A3E2HFJ2"/>
<comment type="caution">
    <text evidence="4">The sequence shown here is derived from an EMBL/GenBank/DDBJ whole genome shotgun (WGS) entry which is preliminary data.</text>
</comment>
<feature type="non-terminal residue" evidence="4">
    <location>
        <position position="541"/>
    </location>
</feature>
<feature type="domain" description="Gfo/Idh/MocA-like oxidoreductase N-terminal" evidence="2">
    <location>
        <begin position="30"/>
        <end position="156"/>
    </location>
</feature>
<dbReference type="Pfam" id="PF01408">
    <property type="entry name" value="GFO_IDH_MocA"/>
    <property type="match status" value="1"/>
</dbReference>
<keyword evidence="5" id="KW-1185">Reference proteome</keyword>
<sequence length="541" mass="60095">MAPHADNPKSDVDRLPGPERPPMSTNPPRLLIIGAGSRGLAYAKAAREASNGIVVAVVEPIEYKRKRLGEIYIWGKAGPSEGQEFANWKDYIKWELERRERAARGETVPEPVDGVFICVLDEQHKEAIVDLAPLGLHIMCEKPLATSLSDCVDIYRSLLPNLPEKTTPSKIFSIGHVLRYSPHNMLLRKLLLEDRVIGDVMSINHTEPVGWWHFTHSYVRGNWRKEKTTAPSLLTKSCHDLDFLMWLLCSPPPNSSMPAHIPKSVTSTGSLQYFTKIRKPTAAGSATNCLSCPIESSCKYSAKKIYIGPEFRGLESGNTNWPVSIVVPEIEECVAKGTAESTLLSKLTEDYDAGTTPVKDIESKNWFGRCVWESDNDVCDEQVVTMTWENDPLPPDAEDKEQALRNRAAKTAVFHMVAHTTKICERYTHIYGSEGEIYADSSTITVEDFGSATTKVYKPHIAGGGHGGGDSGLARQFILAIDRVKNGDMKVAEAQKTFLGCSLEEVIRSHAMVFCAEEARKGKRVVDFPEWWAAEVEGKLR</sequence>
<feature type="compositionally biased region" description="Basic and acidic residues" evidence="1">
    <location>
        <begin position="1"/>
        <end position="17"/>
    </location>
</feature>
<reference evidence="4 5" key="1">
    <citation type="submission" date="2018-05" db="EMBL/GenBank/DDBJ databases">
        <title>Draft genome sequence of Scytalidium lignicola DSM 105466, a ubiquitous saprotrophic fungus.</title>
        <authorList>
            <person name="Buettner E."/>
            <person name="Gebauer A.M."/>
            <person name="Hofrichter M."/>
            <person name="Liers C."/>
            <person name="Kellner H."/>
        </authorList>
    </citation>
    <scope>NUCLEOTIDE SEQUENCE [LARGE SCALE GENOMIC DNA]</scope>
    <source>
        <strain evidence="4 5">DSM 105466</strain>
    </source>
</reference>
<dbReference type="Pfam" id="PF02894">
    <property type="entry name" value="GFO_IDH_MocA_C"/>
    <property type="match status" value="1"/>
</dbReference>
<evidence type="ECO:0000313" key="4">
    <source>
        <dbReference type="EMBL" id="RFU32194.1"/>
    </source>
</evidence>
<dbReference type="InterPro" id="IPR000683">
    <property type="entry name" value="Gfo/Idh/MocA-like_OxRdtase_N"/>
</dbReference>
<dbReference type="Gene3D" id="3.40.50.720">
    <property type="entry name" value="NAD(P)-binding Rossmann-like Domain"/>
    <property type="match status" value="1"/>
</dbReference>
<evidence type="ECO:0000259" key="2">
    <source>
        <dbReference type="Pfam" id="PF01408"/>
    </source>
</evidence>
<evidence type="ECO:0000256" key="1">
    <source>
        <dbReference type="SAM" id="MobiDB-lite"/>
    </source>
</evidence>
<protein>
    <recommendedName>
        <fullName evidence="6">Gfo/Idh/MocA-like oxidoreductase N-terminal domain-containing protein</fullName>
    </recommendedName>
</protein>
<gene>
    <name evidence="4" type="ORF">B7463_g4150</name>
</gene>
<feature type="domain" description="Gfo/Idh/MocA-like oxidoreductase C-terminal" evidence="3">
    <location>
        <begin position="191"/>
        <end position="260"/>
    </location>
</feature>
<dbReference type="PANTHER" id="PTHR43377">
    <property type="entry name" value="BILIVERDIN REDUCTASE A"/>
    <property type="match status" value="1"/>
</dbReference>
<dbReference type="Gene3D" id="3.30.360.10">
    <property type="entry name" value="Dihydrodipicolinate Reductase, domain 2"/>
    <property type="match status" value="2"/>
</dbReference>
<dbReference type="OrthoDB" id="2129491at2759"/>
<name>A0A3E2HFJ2_SCYLI</name>
<dbReference type="AlphaFoldDB" id="A0A3E2HFJ2"/>
<feature type="non-terminal residue" evidence="4">
    <location>
        <position position="1"/>
    </location>
</feature>
<dbReference type="EMBL" id="NCSJ02000060">
    <property type="protein sequence ID" value="RFU32194.1"/>
    <property type="molecule type" value="Genomic_DNA"/>
</dbReference>
<feature type="region of interest" description="Disordered" evidence="1">
    <location>
        <begin position="1"/>
        <end position="28"/>
    </location>
</feature>
<dbReference type="GO" id="GO:0000166">
    <property type="term" value="F:nucleotide binding"/>
    <property type="evidence" value="ECO:0007669"/>
    <property type="project" value="InterPro"/>
</dbReference>
<evidence type="ECO:0000259" key="3">
    <source>
        <dbReference type="Pfam" id="PF02894"/>
    </source>
</evidence>
<dbReference type="SUPFAM" id="SSF51735">
    <property type="entry name" value="NAD(P)-binding Rossmann-fold domains"/>
    <property type="match status" value="1"/>
</dbReference>
<evidence type="ECO:0000313" key="5">
    <source>
        <dbReference type="Proteomes" id="UP000258309"/>
    </source>
</evidence>
<dbReference type="SUPFAM" id="SSF55347">
    <property type="entry name" value="Glyceraldehyde-3-phosphate dehydrogenase-like, C-terminal domain"/>
    <property type="match status" value="1"/>
</dbReference>